<evidence type="ECO:0000256" key="8">
    <source>
        <dbReference type="ARBA" id="ARBA00023326"/>
    </source>
</evidence>
<comment type="similarity">
    <text evidence="2">Belongs to the glycosyl hydrolase 18 family. Chitinase class V subfamily.</text>
</comment>
<evidence type="ECO:0000256" key="4">
    <source>
        <dbReference type="ARBA" id="ARBA00022801"/>
    </source>
</evidence>
<keyword evidence="4" id="KW-0378">Hydrolase</keyword>
<dbReference type="GO" id="GO:0000272">
    <property type="term" value="P:polysaccharide catabolic process"/>
    <property type="evidence" value="ECO:0007669"/>
    <property type="project" value="UniProtKB-KW"/>
</dbReference>
<comment type="catalytic activity">
    <reaction evidence="1">
        <text>Random endo-hydrolysis of N-acetyl-beta-D-glucosaminide (1-&gt;4)-beta-linkages in chitin and chitodextrins.</text>
        <dbReference type="EC" id="3.2.1.14"/>
    </reaction>
</comment>
<feature type="domain" description="GH18" evidence="9">
    <location>
        <begin position="1"/>
        <end position="135"/>
    </location>
</feature>
<dbReference type="SUPFAM" id="SSF54556">
    <property type="entry name" value="Chitinase insertion domain"/>
    <property type="match status" value="1"/>
</dbReference>
<keyword evidence="7" id="KW-0326">Glycosidase</keyword>
<evidence type="ECO:0000256" key="7">
    <source>
        <dbReference type="ARBA" id="ARBA00023295"/>
    </source>
</evidence>
<dbReference type="InterPro" id="IPR017853">
    <property type="entry name" value="GH"/>
</dbReference>
<keyword evidence="6" id="KW-0119">Carbohydrate metabolism</keyword>
<evidence type="ECO:0000256" key="6">
    <source>
        <dbReference type="ARBA" id="ARBA00023277"/>
    </source>
</evidence>
<dbReference type="AlphaFoldDB" id="A0A370BJL2"/>
<sequence>MTVPAVLERGRRYGEVIYHTRNVMAYYYAGWAVQQCIDAGVIADKIVCVMPLYGRSFIGTDGLGKPFTGVGNGSWEAGVRDYKDLPHHGVKEYVLDRAIASYSYDLTVRMLTSYTPRSMGQKVHYIASRGLGGVM</sequence>
<evidence type="ECO:0000256" key="2">
    <source>
        <dbReference type="ARBA" id="ARBA00008682"/>
    </source>
</evidence>
<gene>
    <name evidence="10" type="ORF">M747DRAFT_309789</name>
</gene>
<evidence type="ECO:0000313" key="11">
    <source>
        <dbReference type="Proteomes" id="UP000253845"/>
    </source>
</evidence>
<dbReference type="Gene3D" id="3.20.20.80">
    <property type="entry name" value="Glycosidases"/>
    <property type="match status" value="1"/>
</dbReference>
<dbReference type="GO" id="GO:0006032">
    <property type="term" value="P:chitin catabolic process"/>
    <property type="evidence" value="ECO:0007669"/>
    <property type="project" value="UniProtKB-KW"/>
</dbReference>
<dbReference type="InterPro" id="IPR001223">
    <property type="entry name" value="Glyco_hydro18_cat"/>
</dbReference>
<dbReference type="Proteomes" id="UP000253845">
    <property type="component" value="Unassembled WGS sequence"/>
</dbReference>
<dbReference type="InterPro" id="IPR029070">
    <property type="entry name" value="Chitinase_insertion_sf"/>
</dbReference>
<evidence type="ECO:0000259" key="9">
    <source>
        <dbReference type="PROSITE" id="PS51910"/>
    </source>
</evidence>
<accession>A0A370BJL2</accession>
<evidence type="ECO:0000313" key="10">
    <source>
        <dbReference type="EMBL" id="RDH15637.1"/>
    </source>
</evidence>
<dbReference type="Gene3D" id="3.10.50.10">
    <property type="match status" value="1"/>
</dbReference>
<reference evidence="10 11" key="1">
    <citation type="submission" date="2018-07" db="EMBL/GenBank/DDBJ databases">
        <title>Section-level genome sequencing of Aspergillus section Nigri to investigate inter- and intra-species variation.</title>
        <authorList>
            <consortium name="DOE Joint Genome Institute"/>
            <person name="Vesth T.C."/>
            <person name="Nybo J.L."/>
            <person name="Theobald S."/>
            <person name="Frisvad J.C."/>
            <person name="Larsen T.O."/>
            <person name="Nielsen K.F."/>
            <person name="Hoof J.B."/>
            <person name="Brandl J."/>
            <person name="Salamov A."/>
            <person name="Riley R."/>
            <person name="Gladden J.M."/>
            <person name="Phatale P."/>
            <person name="Nielsen M.T."/>
            <person name="Lyhne E.K."/>
            <person name="Kogle M.E."/>
            <person name="Strasser K."/>
            <person name="McDonnell E."/>
            <person name="Barry K."/>
            <person name="Clum A."/>
            <person name="Chen C."/>
            <person name="Nolan M."/>
            <person name="Sandor L."/>
            <person name="Kuo A."/>
            <person name="Lipzen A."/>
            <person name="Hainaut M."/>
            <person name="Drula E."/>
            <person name="Tsang A."/>
            <person name="Magnuson J.K."/>
            <person name="Henrissat B."/>
            <person name="Wiebenga A."/>
            <person name="Simmons B.A."/>
            <person name="Makela M.R."/>
            <person name="De vries R.P."/>
            <person name="Grigoriev I.V."/>
            <person name="Mortensen U.H."/>
            <person name="Baker S.E."/>
            <person name="Andersen M.R."/>
        </authorList>
    </citation>
    <scope>NUCLEOTIDE SEQUENCE [LARGE SCALE GENOMIC DNA]</scope>
    <source>
        <strain evidence="10 11">ATCC 13496</strain>
    </source>
</reference>
<dbReference type="EMBL" id="KZ851946">
    <property type="protein sequence ID" value="RDH15637.1"/>
    <property type="molecule type" value="Genomic_DNA"/>
</dbReference>
<evidence type="ECO:0000256" key="1">
    <source>
        <dbReference type="ARBA" id="ARBA00000822"/>
    </source>
</evidence>
<evidence type="ECO:0000256" key="3">
    <source>
        <dbReference type="ARBA" id="ARBA00012729"/>
    </source>
</evidence>
<dbReference type="Pfam" id="PF00704">
    <property type="entry name" value="Glyco_hydro_18"/>
    <property type="match status" value="1"/>
</dbReference>
<keyword evidence="5" id="KW-0146">Chitin degradation</keyword>
<dbReference type="PROSITE" id="PS51910">
    <property type="entry name" value="GH18_2"/>
    <property type="match status" value="1"/>
</dbReference>
<dbReference type="FunFam" id="3.10.50.10:FF:000005">
    <property type="entry name" value="Endochitinase B1"/>
    <property type="match status" value="1"/>
</dbReference>
<proteinExistence type="inferred from homology"/>
<name>A0A370BJL2_ASPNG</name>
<keyword evidence="8" id="KW-0624">Polysaccharide degradation</keyword>
<dbReference type="GO" id="GO:0008843">
    <property type="term" value="F:endochitinase activity"/>
    <property type="evidence" value="ECO:0007669"/>
    <property type="project" value="UniProtKB-EC"/>
</dbReference>
<dbReference type="VEuPathDB" id="FungiDB:M747DRAFT_309789"/>
<protein>
    <recommendedName>
        <fullName evidence="3">chitinase</fullName>
        <ecNumber evidence="3">3.2.1.14</ecNumber>
    </recommendedName>
</protein>
<dbReference type="SUPFAM" id="SSF51445">
    <property type="entry name" value="(Trans)glycosidases"/>
    <property type="match status" value="1"/>
</dbReference>
<evidence type="ECO:0000256" key="5">
    <source>
        <dbReference type="ARBA" id="ARBA00023024"/>
    </source>
</evidence>
<organism evidence="10 11">
    <name type="scientific">Aspergillus niger ATCC 13496</name>
    <dbReference type="NCBI Taxonomy" id="1353008"/>
    <lineage>
        <taxon>Eukaryota</taxon>
        <taxon>Fungi</taxon>
        <taxon>Dikarya</taxon>
        <taxon>Ascomycota</taxon>
        <taxon>Pezizomycotina</taxon>
        <taxon>Eurotiomycetes</taxon>
        <taxon>Eurotiomycetidae</taxon>
        <taxon>Eurotiales</taxon>
        <taxon>Aspergillaceae</taxon>
        <taxon>Aspergillus</taxon>
        <taxon>Aspergillus subgen. Circumdati</taxon>
    </lineage>
</organism>
<dbReference type="EC" id="3.2.1.14" evidence="3"/>